<evidence type="ECO:0000313" key="3">
    <source>
        <dbReference type="Proteomes" id="UP000275078"/>
    </source>
</evidence>
<proteinExistence type="predicted"/>
<name>A0A3N4HDJ9_ASCIM</name>
<dbReference type="AlphaFoldDB" id="A0A3N4HDJ9"/>
<evidence type="ECO:0000313" key="2">
    <source>
        <dbReference type="EMBL" id="RPA71707.1"/>
    </source>
</evidence>
<dbReference type="STRING" id="1160509.A0A3N4HDJ9"/>
<dbReference type="Proteomes" id="UP000275078">
    <property type="component" value="Unassembled WGS sequence"/>
</dbReference>
<protein>
    <submittedName>
        <fullName evidence="2">Uncharacterized protein</fullName>
    </submittedName>
</protein>
<accession>A0A3N4HDJ9</accession>
<keyword evidence="3" id="KW-1185">Reference proteome</keyword>
<gene>
    <name evidence="2" type="ORF">BJ508DRAFT_335767</name>
</gene>
<organism evidence="2 3">
    <name type="scientific">Ascobolus immersus RN42</name>
    <dbReference type="NCBI Taxonomy" id="1160509"/>
    <lineage>
        <taxon>Eukaryota</taxon>
        <taxon>Fungi</taxon>
        <taxon>Dikarya</taxon>
        <taxon>Ascomycota</taxon>
        <taxon>Pezizomycotina</taxon>
        <taxon>Pezizomycetes</taxon>
        <taxon>Pezizales</taxon>
        <taxon>Ascobolaceae</taxon>
        <taxon>Ascobolus</taxon>
    </lineage>
</organism>
<feature type="region of interest" description="Disordered" evidence="1">
    <location>
        <begin position="368"/>
        <end position="392"/>
    </location>
</feature>
<evidence type="ECO:0000256" key="1">
    <source>
        <dbReference type="SAM" id="MobiDB-lite"/>
    </source>
</evidence>
<sequence>MGFIGLLRHIHKLLTGKGMPRGENEDEKLFFSEQIWVAIGGEQMASGPHYPTSFGDLFNIHKAWTGMKAANWFSWAIQQCLVYLRTGLNTQEEYDVMKKVVFAVELASRRTLTFEEVDVMERLFEDFLEYFELEIYRCEFDRIGYAKPTYHQVAKHAGQGIRMCGPMPGYWQFKMEEFIGMLGTVRSYRYPNESLFNYVFIQELLKLVPYILPPLKGSHSRGGVAGMGLDTADGEGYCDRSTGRLQINKIFRYFKARLIEDYKLRQKTLPWELNRATTGTKTLNREHRAFQHDPLSLSLGTLPVYPQHPIFTGLDASALFPGPMDGRGTSVGLDGQHLLSPPPNFDIEQFSASMLDFDLHTLQPDGTFRPFARLPRDGHTGRRPPIIPAAPDHIPSLSEFDKEVRVYQPVRTGVAGSELTDREKQHVLRFLHSDECRDRFPATLLFDAAATAARRPYSFDQLDERFDLCPIKWKAMDITYPSSRQSYAGVHGFVNRTSIHAFGSAERGEGFTTRSDRERSAAYVHYLDTANKGTGGTPVRNKDSNIGIVRFFLTLETGRLLSASVDHDPAAAEQSENPNANTHVVGEQQHIVLAYIDRLFIEETSDRFLLRVSADGTRRMENRDPVFDGSHFFIPAVNICELVGFLKCNNREYVVWKDGCWTTEGRDEIIQDARRRI</sequence>
<dbReference type="EMBL" id="ML119905">
    <property type="protein sequence ID" value="RPA71707.1"/>
    <property type="molecule type" value="Genomic_DNA"/>
</dbReference>
<reference evidence="2 3" key="1">
    <citation type="journal article" date="2018" name="Nat. Ecol. Evol.">
        <title>Pezizomycetes genomes reveal the molecular basis of ectomycorrhizal truffle lifestyle.</title>
        <authorList>
            <person name="Murat C."/>
            <person name="Payen T."/>
            <person name="Noel B."/>
            <person name="Kuo A."/>
            <person name="Morin E."/>
            <person name="Chen J."/>
            <person name="Kohler A."/>
            <person name="Krizsan K."/>
            <person name="Balestrini R."/>
            <person name="Da Silva C."/>
            <person name="Montanini B."/>
            <person name="Hainaut M."/>
            <person name="Levati E."/>
            <person name="Barry K.W."/>
            <person name="Belfiori B."/>
            <person name="Cichocki N."/>
            <person name="Clum A."/>
            <person name="Dockter R.B."/>
            <person name="Fauchery L."/>
            <person name="Guy J."/>
            <person name="Iotti M."/>
            <person name="Le Tacon F."/>
            <person name="Lindquist E.A."/>
            <person name="Lipzen A."/>
            <person name="Malagnac F."/>
            <person name="Mello A."/>
            <person name="Molinier V."/>
            <person name="Miyauchi S."/>
            <person name="Poulain J."/>
            <person name="Riccioni C."/>
            <person name="Rubini A."/>
            <person name="Sitrit Y."/>
            <person name="Splivallo R."/>
            <person name="Traeger S."/>
            <person name="Wang M."/>
            <person name="Zifcakova L."/>
            <person name="Wipf D."/>
            <person name="Zambonelli A."/>
            <person name="Paolocci F."/>
            <person name="Nowrousian M."/>
            <person name="Ottonello S."/>
            <person name="Baldrian P."/>
            <person name="Spatafora J.W."/>
            <person name="Henrissat B."/>
            <person name="Nagy L.G."/>
            <person name="Aury J.M."/>
            <person name="Wincker P."/>
            <person name="Grigoriev I.V."/>
            <person name="Bonfante P."/>
            <person name="Martin F.M."/>
        </authorList>
    </citation>
    <scope>NUCLEOTIDE SEQUENCE [LARGE SCALE GENOMIC DNA]</scope>
    <source>
        <strain evidence="2 3">RN42</strain>
    </source>
</reference>